<evidence type="ECO:0000313" key="6">
    <source>
        <dbReference type="Proteomes" id="UP001562457"/>
    </source>
</evidence>
<sequence length="120" mass="14053">MPYSINKQTFTMQQGIAEDATRTDDSDMRISNDEKEELVTFDEKKEGIGKLSLFMAFFILLVIMGIFVPKIFISNNIYYISRDIARLNAEKELLYEERLRLKREIEIINNKHLMLELGAN</sequence>
<keyword evidence="2" id="KW-0812">Transmembrane</keyword>
<proteinExistence type="predicted"/>
<gene>
    <name evidence="4" type="ORF">LS80_008595</name>
    <name evidence="3" type="ORF">NHP164001_20160</name>
</gene>
<evidence type="ECO:0000256" key="1">
    <source>
        <dbReference type="SAM" id="Coils"/>
    </source>
</evidence>
<evidence type="ECO:0000313" key="3">
    <source>
        <dbReference type="EMBL" id="GAB0173993.1"/>
    </source>
</evidence>
<reference evidence="3 6" key="3">
    <citation type="submission" date="2024-06" db="EMBL/GenBank/DDBJ databases">
        <title>Draft genome sequence of Helicobacter trogontum NHP16-4001.</title>
        <authorList>
            <person name="Rimbara E."/>
            <person name="Suzuki M."/>
        </authorList>
    </citation>
    <scope>NUCLEOTIDE SEQUENCE [LARGE SCALE GENOMIC DNA]</scope>
    <source>
        <strain evidence="3 6">NHP16-4001</strain>
    </source>
</reference>
<reference evidence="4" key="2">
    <citation type="submission" date="2018-04" db="EMBL/GenBank/DDBJ databases">
        <authorList>
            <person name="Sheh A."/>
            <person name="Shen Z."/>
            <person name="Mannion A.J."/>
            <person name="Fox J.G."/>
        </authorList>
    </citation>
    <scope>NUCLEOTIDE SEQUENCE</scope>
    <source>
        <strain evidence="4">ATCC 49310</strain>
    </source>
</reference>
<dbReference type="Proteomes" id="UP001562457">
    <property type="component" value="Unassembled WGS sequence"/>
</dbReference>
<dbReference type="EMBL" id="JRPK02000035">
    <property type="protein sequence ID" value="TLD96409.1"/>
    <property type="molecule type" value="Genomic_DNA"/>
</dbReference>
<feature type="transmembrane region" description="Helical" evidence="2">
    <location>
        <begin position="51"/>
        <end position="73"/>
    </location>
</feature>
<comment type="caution">
    <text evidence="4">The sequence shown here is derived from an EMBL/GenBank/DDBJ whole genome shotgun (WGS) entry which is preliminary data.</text>
</comment>
<feature type="coiled-coil region" evidence="1">
    <location>
        <begin position="84"/>
        <end position="111"/>
    </location>
</feature>
<keyword evidence="2" id="KW-1133">Transmembrane helix</keyword>
<accession>A0A4U8T9G3</accession>
<evidence type="ECO:0000313" key="5">
    <source>
        <dbReference type="Proteomes" id="UP000029861"/>
    </source>
</evidence>
<protein>
    <recommendedName>
        <fullName evidence="7">Septum formation initiator</fullName>
    </recommendedName>
</protein>
<name>A0A4U8T9G3_9HELI</name>
<evidence type="ECO:0000313" key="4">
    <source>
        <dbReference type="EMBL" id="TLD96409.1"/>
    </source>
</evidence>
<evidence type="ECO:0008006" key="7">
    <source>
        <dbReference type="Google" id="ProtNLM"/>
    </source>
</evidence>
<dbReference type="STRING" id="50960.LS81_11660"/>
<keyword evidence="2" id="KW-0472">Membrane</keyword>
<dbReference type="EMBL" id="BAAFHN010000096">
    <property type="protein sequence ID" value="GAB0173993.1"/>
    <property type="molecule type" value="Genomic_DNA"/>
</dbReference>
<keyword evidence="6" id="KW-1185">Reference proteome</keyword>
<dbReference type="RefSeq" id="WP_104718637.1">
    <property type="nucleotide sequence ID" value="NZ_FZND01000053.1"/>
</dbReference>
<evidence type="ECO:0000256" key="2">
    <source>
        <dbReference type="SAM" id="Phobius"/>
    </source>
</evidence>
<keyword evidence="1" id="KW-0175">Coiled coil</keyword>
<organism evidence="4 5">
    <name type="scientific">Helicobacter trogontum</name>
    <dbReference type="NCBI Taxonomy" id="50960"/>
    <lineage>
        <taxon>Bacteria</taxon>
        <taxon>Pseudomonadati</taxon>
        <taxon>Campylobacterota</taxon>
        <taxon>Epsilonproteobacteria</taxon>
        <taxon>Campylobacterales</taxon>
        <taxon>Helicobacteraceae</taxon>
        <taxon>Helicobacter</taxon>
    </lineage>
</organism>
<reference evidence="4 5" key="1">
    <citation type="journal article" date="2014" name="Genome Announc.">
        <title>Draft genome sequences of eight enterohepatic helicobacter species isolated from both laboratory and wild rodents.</title>
        <authorList>
            <person name="Sheh A."/>
            <person name="Shen Z."/>
            <person name="Fox J.G."/>
        </authorList>
    </citation>
    <scope>NUCLEOTIDE SEQUENCE [LARGE SCALE GENOMIC DNA]</scope>
    <source>
        <strain evidence="4 5">ATCC 49310</strain>
    </source>
</reference>
<dbReference type="AlphaFoldDB" id="A0A4U8T9G3"/>
<dbReference type="Proteomes" id="UP000029861">
    <property type="component" value="Unassembled WGS sequence"/>
</dbReference>